<dbReference type="PANTHER" id="PTHR11552">
    <property type="entry name" value="GLUCOSE-METHANOL-CHOLINE GMC OXIDOREDUCTASE"/>
    <property type="match status" value="1"/>
</dbReference>
<name>A0A316Y9Y7_9BASI</name>
<evidence type="ECO:0000256" key="2">
    <source>
        <dbReference type="ARBA" id="ARBA00010790"/>
    </source>
</evidence>
<dbReference type="Pfam" id="PF05199">
    <property type="entry name" value="GMC_oxred_C"/>
    <property type="match status" value="1"/>
</dbReference>
<feature type="binding site" evidence="4">
    <location>
        <position position="216"/>
    </location>
    <ligand>
        <name>FAD</name>
        <dbReference type="ChEBI" id="CHEBI:57692"/>
    </ligand>
</feature>
<dbReference type="Proteomes" id="UP000245768">
    <property type="component" value="Unassembled WGS sequence"/>
</dbReference>
<evidence type="ECO:0000313" key="6">
    <source>
        <dbReference type="EMBL" id="PWN86517.1"/>
    </source>
</evidence>
<dbReference type="EMBL" id="KZ819644">
    <property type="protein sequence ID" value="PWN86517.1"/>
    <property type="molecule type" value="Genomic_DNA"/>
</dbReference>
<evidence type="ECO:0000256" key="1">
    <source>
        <dbReference type="ARBA" id="ARBA00001974"/>
    </source>
</evidence>
<dbReference type="InterPro" id="IPR007867">
    <property type="entry name" value="GMC_OxRtase_C"/>
</dbReference>
<dbReference type="GO" id="GO:0050660">
    <property type="term" value="F:flavin adenine dinucleotide binding"/>
    <property type="evidence" value="ECO:0007669"/>
    <property type="project" value="InterPro"/>
</dbReference>
<dbReference type="AlphaFoldDB" id="A0A316Y9Y7"/>
<dbReference type="Gene3D" id="3.30.560.10">
    <property type="entry name" value="Glucose Oxidase, domain 3"/>
    <property type="match status" value="1"/>
</dbReference>
<comment type="cofactor">
    <cofactor evidence="1 4">
        <name>FAD</name>
        <dbReference type="ChEBI" id="CHEBI:57692"/>
    </cofactor>
</comment>
<reference evidence="6" key="1">
    <citation type="journal article" date="2018" name="Mol. Biol. Evol.">
        <title>Broad Genomic Sampling Reveals a Smut Pathogenic Ancestry of the Fungal Clade Ustilaginomycotina.</title>
        <authorList>
            <person name="Kijpornyongpan T."/>
            <person name="Mondo S.J."/>
            <person name="Barry K."/>
            <person name="Sandor L."/>
            <person name="Lee J."/>
            <person name="Lipzen A."/>
            <person name="Pangilinan J."/>
            <person name="LaButti K."/>
            <person name="Hainaut M."/>
            <person name="Henrissat B."/>
            <person name="Grigoriev I.V."/>
            <person name="Spatafora J.W."/>
            <person name="Aime M.C."/>
        </authorList>
    </citation>
    <scope>NUCLEOTIDE SEQUENCE [LARGE SCALE GENOMIC DNA]</scope>
    <source>
        <strain evidence="6">MCA 4198</strain>
    </source>
</reference>
<dbReference type="Pfam" id="PF00732">
    <property type="entry name" value="GMC_oxred_N"/>
    <property type="match status" value="1"/>
</dbReference>
<dbReference type="RefSeq" id="XP_025373715.1">
    <property type="nucleotide sequence ID" value="XM_025522993.1"/>
</dbReference>
<dbReference type="SUPFAM" id="SSF54373">
    <property type="entry name" value="FAD-linked reductases, C-terminal domain"/>
    <property type="match status" value="1"/>
</dbReference>
<keyword evidence="7" id="KW-1185">Reference proteome</keyword>
<organism evidence="6 7">
    <name type="scientific">Acaromyces ingoldii</name>
    <dbReference type="NCBI Taxonomy" id="215250"/>
    <lineage>
        <taxon>Eukaryota</taxon>
        <taxon>Fungi</taxon>
        <taxon>Dikarya</taxon>
        <taxon>Basidiomycota</taxon>
        <taxon>Ustilaginomycotina</taxon>
        <taxon>Exobasidiomycetes</taxon>
        <taxon>Exobasidiales</taxon>
        <taxon>Cryptobasidiaceae</taxon>
        <taxon>Acaromyces</taxon>
    </lineage>
</organism>
<dbReference type="SUPFAM" id="SSF51905">
    <property type="entry name" value="FAD/NAD(P)-binding domain"/>
    <property type="match status" value="1"/>
</dbReference>
<feature type="active site" description="Proton acceptor" evidence="3">
    <location>
        <position position="512"/>
    </location>
</feature>
<dbReference type="PIRSF" id="PIRSF000137">
    <property type="entry name" value="Alcohol_oxidase"/>
    <property type="match status" value="1"/>
</dbReference>
<dbReference type="InParanoid" id="A0A316Y9Y7"/>
<dbReference type="GO" id="GO:0016614">
    <property type="term" value="F:oxidoreductase activity, acting on CH-OH group of donors"/>
    <property type="evidence" value="ECO:0007669"/>
    <property type="project" value="InterPro"/>
</dbReference>
<evidence type="ECO:0000256" key="4">
    <source>
        <dbReference type="PIRSR" id="PIRSR000137-2"/>
    </source>
</evidence>
<dbReference type="GeneID" id="37044909"/>
<keyword evidence="4" id="KW-0285">Flavoprotein</keyword>
<protein>
    <submittedName>
        <fullName evidence="6">Alcohol oxidase</fullName>
    </submittedName>
</protein>
<feature type="domain" description="Glucose-methanol-choline oxidoreductase N-terminal" evidence="5">
    <location>
        <begin position="248"/>
        <end position="262"/>
    </location>
</feature>
<evidence type="ECO:0000313" key="7">
    <source>
        <dbReference type="Proteomes" id="UP000245768"/>
    </source>
</evidence>
<proteinExistence type="inferred from homology"/>
<evidence type="ECO:0000259" key="5">
    <source>
        <dbReference type="PROSITE" id="PS00624"/>
    </source>
</evidence>
<dbReference type="PROSITE" id="PS00624">
    <property type="entry name" value="GMC_OXRED_2"/>
    <property type="match status" value="1"/>
</dbReference>
<dbReference type="InterPro" id="IPR000172">
    <property type="entry name" value="GMC_OxRdtase_N"/>
</dbReference>
<dbReference type="PANTHER" id="PTHR11552:SF123">
    <property type="entry name" value="GMC OXIDOREDUCTASE (AFU_ORTHOLOGUE AFUA_2G01770)-RELATED"/>
    <property type="match status" value="1"/>
</dbReference>
<dbReference type="OrthoDB" id="269227at2759"/>
<accession>A0A316Y9Y7</accession>
<dbReference type="Gene3D" id="3.50.50.60">
    <property type="entry name" value="FAD/NAD(P)-binding domain"/>
    <property type="match status" value="1"/>
</dbReference>
<keyword evidence="4" id="KW-0274">FAD</keyword>
<gene>
    <name evidence="6" type="ORF">FA10DRAFT_270082</name>
</gene>
<sequence>MAFDYIIAGGGLCGCTLASRLSETSTVLLIEAGKDVKDHPLTQTPLACMGAHGSELDWNHKTTPQAGLRGRECYQAAGKALSGGTAINYGSWTRGPAFDYDLWAELVGDQAWSYASMLPYFKRVEHYHGAMDGAHGSSGRIHNISVQTSSSDRVYPLSEPMLDAWREIGLKKIADGNAGYPIGLGDYVENFYQGKRQLASEAYSLKNVVVVTDATVKRVLFAGRRATGLELVDGRTFRAEKEVIVAAGAYKTPQILMLSGVGPKAELERHQIPLVADNEDVGRHFHDHFAVAQWWQIKDADAGKAMGTPLWTSPAYTMGLACNHIVVQSHREQLKHVLPEDDALLRDGAAHTETLIVYAPAMAAVSGQQVPLDGTHMATVVFLMTPTSRGTITLRDAEATSMPLIDPAYYTTAADRVTMRQGLRDATRAMTTTRGGRSAIECERPPKGMAPLTAQSTDADIDERIEAIGGTIFHPAGSVAMGKAVDPQCRVKGVEGLRVVDASVLPLPLCAHYQVVLYALAEKAADLIQNNTATA</sequence>
<evidence type="ECO:0000256" key="3">
    <source>
        <dbReference type="PIRSR" id="PIRSR000137-1"/>
    </source>
</evidence>
<dbReference type="STRING" id="215250.A0A316Y9Y7"/>
<comment type="similarity">
    <text evidence="2">Belongs to the GMC oxidoreductase family.</text>
</comment>
<dbReference type="InterPro" id="IPR036188">
    <property type="entry name" value="FAD/NAD-bd_sf"/>
</dbReference>
<dbReference type="InterPro" id="IPR012132">
    <property type="entry name" value="GMC_OxRdtase"/>
</dbReference>
<feature type="active site" description="Proton donor" evidence="3">
    <location>
        <position position="474"/>
    </location>
</feature>